<comment type="caution">
    <text evidence="1">The sequence shown here is derived from an EMBL/GenBank/DDBJ whole genome shotgun (WGS) entry which is preliminary data.</text>
</comment>
<protein>
    <submittedName>
        <fullName evidence="1">Uncharacterized protein</fullName>
    </submittedName>
</protein>
<reference evidence="1" key="1">
    <citation type="submission" date="2022-10" db="EMBL/GenBank/DDBJ databases">
        <title>Complete Genome of Trichothecium roseum strain YXFP-22015, a Plant Pathogen Isolated from Citrus.</title>
        <authorList>
            <person name="Wang Y."/>
            <person name="Zhu L."/>
        </authorList>
    </citation>
    <scope>NUCLEOTIDE SEQUENCE</scope>
    <source>
        <strain evidence="1">YXFP-22015</strain>
    </source>
</reference>
<proteinExistence type="predicted"/>
<name>A0ACC0V7B0_9HYPO</name>
<sequence length="497" mass="53785">MAFDDEDDPIKGRLGGGAATTTGGGRGRGRGGGGGDDDDGEAPTAEEEALEDGVPDFNLFAAMFSKKGVSAKTIRKGEKDFESHGTRAQDGALEASRAAMEEVLSYTRIHKKGDWVRAWYFPDRLAGLMGQGQGGTDGNEDEEGMRFGERVVVVEHERGNWMKDAGRAVPAARDPAGAGRLWLLPEEALYLVERGTLDLWWPERPFEELLPRGSAANPAEPAEGFGPDDYDVGLPLTLQAAYALLIGLDGERGKVTLPKYQVYTHLKRGGFHVLRAAGQEATAAAASGAVAKPFTSSLWEWISGLLSRERQPSRNSNGPLVSPGLYRAYLPIYQQLLLVPRHKPLPVPPSAPLSEPQDPYKVFYHVWKASGQPFSKRSPRVPDFRIAVTDVGETPVPDLEQITALLESTPYAPPPESTAGNGRLYQRLNHGHRNVLVAVVDRGLVNFMRFGEGNFGDEKLFERFDNKGPPRGGGKRGGARGRGGGGRGRGRGRGGKR</sequence>
<evidence type="ECO:0000313" key="2">
    <source>
        <dbReference type="Proteomes" id="UP001163324"/>
    </source>
</evidence>
<accession>A0ACC0V7B0</accession>
<evidence type="ECO:0000313" key="1">
    <source>
        <dbReference type="EMBL" id="KAI9902022.1"/>
    </source>
</evidence>
<dbReference type="Proteomes" id="UP001163324">
    <property type="component" value="Chromosome 3"/>
</dbReference>
<organism evidence="1 2">
    <name type="scientific">Trichothecium roseum</name>
    <dbReference type="NCBI Taxonomy" id="47278"/>
    <lineage>
        <taxon>Eukaryota</taxon>
        <taxon>Fungi</taxon>
        <taxon>Dikarya</taxon>
        <taxon>Ascomycota</taxon>
        <taxon>Pezizomycotina</taxon>
        <taxon>Sordariomycetes</taxon>
        <taxon>Hypocreomycetidae</taxon>
        <taxon>Hypocreales</taxon>
        <taxon>Hypocreales incertae sedis</taxon>
        <taxon>Trichothecium</taxon>
    </lineage>
</organism>
<keyword evidence="2" id="KW-1185">Reference proteome</keyword>
<gene>
    <name evidence="1" type="ORF">N3K66_003839</name>
</gene>
<dbReference type="EMBL" id="CM047942">
    <property type="protein sequence ID" value="KAI9902022.1"/>
    <property type="molecule type" value="Genomic_DNA"/>
</dbReference>